<dbReference type="Pfam" id="PF00642">
    <property type="entry name" value="zf-CCCH"/>
    <property type="match status" value="2"/>
</dbReference>
<dbReference type="GO" id="GO:0003729">
    <property type="term" value="F:mRNA binding"/>
    <property type="evidence" value="ECO:0007669"/>
    <property type="project" value="InterPro"/>
</dbReference>
<dbReference type="AlphaFoldDB" id="A0AAW1NZ64"/>
<feature type="domain" description="C3H1-type" evidence="7">
    <location>
        <begin position="81"/>
        <end position="109"/>
    </location>
</feature>
<evidence type="ECO:0000313" key="9">
    <source>
        <dbReference type="Proteomes" id="UP001465755"/>
    </source>
</evidence>
<feature type="zinc finger region" description="C3H1-type" evidence="5">
    <location>
        <begin position="81"/>
        <end position="109"/>
    </location>
</feature>
<gene>
    <name evidence="8" type="ORF">WJX73_007421</name>
</gene>
<evidence type="ECO:0000259" key="7">
    <source>
        <dbReference type="PROSITE" id="PS50103"/>
    </source>
</evidence>
<name>A0AAW1NZ64_9CHLO</name>
<comment type="caution">
    <text evidence="8">The sequence shown here is derived from an EMBL/GenBank/DDBJ whole genome shotgun (WGS) entry which is preliminary data.</text>
</comment>
<dbReference type="InterPro" id="IPR036855">
    <property type="entry name" value="Znf_CCCH_sf"/>
</dbReference>
<dbReference type="GO" id="GO:0008270">
    <property type="term" value="F:zinc ion binding"/>
    <property type="evidence" value="ECO:0007669"/>
    <property type="project" value="UniProtKB-KW"/>
</dbReference>
<evidence type="ECO:0000256" key="2">
    <source>
        <dbReference type="ARBA" id="ARBA00022737"/>
    </source>
</evidence>
<dbReference type="SUPFAM" id="SSF90229">
    <property type="entry name" value="CCCH zinc finger"/>
    <property type="match status" value="2"/>
</dbReference>
<dbReference type="FunFam" id="4.10.1000.10:FF:000001">
    <property type="entry name" value="zinc finger CCCH domain-containing protein 15-like"/>
    <property type="match status" value="1"/>
</dbReference>
<feature type="region of interest" description="Disordered" evidence="6">
    <location>
        <begin position="189"/>
        <end position="220"/>
    </location>
</feature>
<evidence type="ECO:0000256" key="1">
    <source>
        <dbReference type="ARBA" id="ARBA00022723"/>
    </source>
</evidence>
<feature type="compositionally biased region" description="Pro residues" evidence="6">
    <location>
        <begin position="189"/>
        <end position="202"/>
    </location>
</feature>
<evidence type="ECO:0000313" key="8">
    <source>
        <dbReference type="EMBL" id="KAK9802695.1"/>
    </source>
</evidence>
<evidence type="ECO:0000256" key="5">
    <source>
        <dbReference type="PROSITE-ProRule" id="PRU00723"/>
    </source>
</evidence>
<dbReference type="EMBL" id="JALJOQ010000069">
    <property type="protein sequence ID" value="KAK9802695.1"/>
    <property type="molecule type" value="Genomic_DNA"/>
</dbReference>
<feature type="domain" description="C3H1-type" evidence="7">
    <location>
        <begin position="119"/>
        <end position="147"/>
    </location>
</feature>
<feature type="zinc finger region" description="C3H1-type" evidence="5">
    <location>
        <begin position="119"/>
        <end position="147"/>
    </location>
</feature>
<dbReference type="PANTHER" id="PTHR12547:SF18">
    <property type="entry name" value="PROTEIN TIS11"/>
    <property type="match status" value="1"/>
</dbReference>
<dbReference type="Gene3D" id="4.10.1000.10">
    <property type="entry name" value="Zinc finger, CCCH-type"/>
    <property type="match status" value="2"/>
</dbReference>
<evidence type="ECO:0000256" key="4">
    <source>
        <dbReference type="ARBA" id="ARBA00022833"/>
    </source>
</evidence>
<proteinExistence type="predicted"/>
<evidence type="ECO:0000256" key="3">
    <source>
        <dbReference type="ARBA" id="ARBA00022771"/>
    </source>
</evidence>
<dbReference type="FunFam" id="4.10.1000.10:FF:000002">
    <property type="entry name" value="Zinc finger protein 36, C3H1 type-like 1"/>
    <property type="match status" value="1"/>
</dbReference>
<dbReference type="InterPro" id="IPR000571">
    <property type="entry name" value="Znf_CCCH"/>
</dbReference>
<dbReference type="SMART" id="SM00356">
    <property type="entry name" value="ZnF_C3H1"/>
    <property type="match status" value="2"/>
</dbReference>
<sequence>MEEPQSFLGPQLVTGSLARFKGLSDGPTAGTPVDTWQHAPIPSSLESSGSLRDYVSPQYRLAVNKPLPNHARSANGSVNTLYKTELCRTWQSSGNCRYGGKCQFAHGSAELREVDRHPKYKTELCRTFVVTGSCPYGQRCRFIHERVNQLAAAHMLRQASLNAALAPVSSSSREQALLQAFQDWPAPAPLPRSLSPLPPPLPLQAHSQDHRGSAAMRPNPSYDSRAFDTWY</sequence>
<keyword evidence="3 5" id="KW-0863">Zinc-finger</keyword>
<dbReference type="Proteomes" id="UP001465755">
    <property type="component" value="Unassembled WGS sequence"/>
</dbReference>
<organism evidence="8 9">
    <name type="scientific">Symbiochloris irregularis</name>
    <dbReference type="NCBI Taxonomy" id="706552"/>
    <lineage>
        <taxon>Eukaryota</taxon>
        <taxon>Viridiplantae</taxon>
        <taxon>Chlorophyta</taxon>
        <taxon>core chlorophytes</taxon>
        <taxon>Trebouxiophyceae</taxon>
        <taxon>Trebouxiales</taxon>
        <taxon>Trebouxiaceae</taxon>
        <taxon>Symbiochloris</taxon>
    </lineage>
</organism>
<keyword evidence="4 5" id="KW-0862">Zinc</keyword>
<reference evidence="8 9" key="1">
    <citation type="journal article" date="2024" name="Nat. Commun.">
        <title>Phylogenomics reveals the evolutionary origins of lichenization in chlorophyte algae.</title>
        <authorList>
            <person name="Puginier C."/>
            <person name="Libourel C."/>
            <person name="Otte J."/>
            <person name="Skaloud P."/>
            <person name="Haon M."/>
            <person name="Grisel S."/>
            <person name="Petersen M."/>
            <person name="Berrin J.G."/>
            <person name="Delaux P.M."/>
            <person name="Dal Grande F."/>
            <person name="Keller J."/>
        </authorList>
    </citation>
    <scope>NUCLEOTIDE SEQUENCE [LARGE SCALE GENOMIC DNA]</scope>
    <source>
        <strain evidence="8 9">SAG 2036</strain>
    </source>
</reference>
<protein>
    <recommendedName>
        <fullName evidence="7">C3H1-type domain-containing protein</fullName>
    </recommendedName>
</protein>
<dbReference type="PANTHER" id="PTHR12547">
    <property type="entry name" value="CCCH ZINC FINGER/TIS11-RELATED"/>
    <property type="match status" value="1"/>
</dbReference>
<dbReference type="InterPro" id="IPR045877">
    <property type="entry name" value="ZFP36-like"/>
</dbReference>
<keyword evidence="9" id="KW-1185">Reference proteome</keyword>
<feature type="region of interest" description="Disordered" evidence="6">
    <location>
        <begin position="28"/>
        <end position="49"/>
    </location>
</feature>
<keyword evidence="1 5" id="KW-0479">Metal-binding</keyword>
<evidence type="ECO:0000256" key="6">
    <source>
        <dbReference type="SAM" id="MobiDB-lite"/>
    </source>
</evidence>
<accession>A0AAW1NZ64</accession>
<dbReference type="PROSITE" id="PS50103">
    <property type="entry name" value="ZF_C3H1"/>
    <property type="match status" value="2"/>
</dbReference>
<keyword evidence="2" id="KW-0677">Repeat</keyword>